<organism evidence="1">
    <name type="scientific">Desulfacinum infernum</name>
    <dbReference type="NCBI Taxonomy" id="35837"/>
    <lineage>
        <taxon>Bacteria</taxon>
        <taxon>Pseudomonadati</taxon>
        <taxon>Thermodesulfobacteriota</taxon>
        <taxon>Syntrophobacteria</taxon>
        <taxon>Syntrophobacterales</taxon>
        <taxon>Syntrophobacteraceae</taxon>
        <taxon>Desulfacinum</taxon>
    </lineage>
</organism>
<dbReference type="EMBL" id="DSTK01000005">
    <property type="protein sequence ID" value="HFK95933.1"/>
    <property type="molecule type" value="Genomic_DNA"/>
</dbReference>
<reference evidence="1" key="1">
    <citation type="journal article" date="2020" name="mSystems">
        <title>Genome- and Community-Level Interaction Insights into Carbon Utilization and Element Cycling Functions of Hydrothermarchaeota in Hydrothermal Sediment.</title>
        <authorList>
            <person name="Zhou Z."/>
            <person name="Liu Y."/>
            <person name="Xu W."/>
            <person name="Pan J."/>
            <person name="Luo Z.H."/>
            <person name="Li M."/>
        </authorList>
    </citation>
    <scope>NUCLEOTIDE SEQUENCE [LARGE SCALE GENOMIC DNA]</scope>
    <source>
        <strain evidence="1">SpSt-456</strain>
    </source>
</reference>
<proteinExistence type="predicted"/>
<accession>A0A832EIG9</accession>
<gene>
    <name evidence="1" type="ORF">ENS06_01250</name>
</gene>
<protein>
    <recommendedName>
        <fullName evidence="2">Phosphoserine phosphatase</fullName>
    </recommendedName>
</protein>
<comment type="caution">
    <text evidence="1">The sequence shown here is derived from an EMBL/GenBank/DDBJ whole genome shotgun (WGS) entry which is preliminary data.</text>
</comment>
<dbReference type="AlphaFoldDB" id="A0A832EIG9"/>
<dbReference type="InterPro" id="IPR023214">
    <property type="entry name" value="HAD_sf"/>
</dbReference>
<name>A0A832EIG9_9BACT</name>
<evidence type="ECO:0000313" key="1">
    <source>
        <dbReference type="EMBL" id="HFK95933.1"/>
    </source>
</evidence>
<sequence>MAENSRYRALFSSDWSECLAPSGPFDCIFFNYPDLKEPLTQVFRQYTSNVITLGEAIHRIEALMPGPVTEAMMDAYLDAAYGTYPGAAEFIRWCGENDILFMLNTTGMRGYYQRVLAKALLPHVPALSAHPFISYPEGPTDPYIFLPLLEIQDKAANSAAVAEKYGISAGRIVVMGDSGGDGPHFAWGAQVNALLIASRPKASLEKYCADRGISIHHRIGTADEPDKANFMDMIPWVEAYLAGAESTGRTRS</sequence>
<dbReference type="InterPro" id="IPR036412">
    <property type="entry name" value="HAD-like_sf"/>
</dbReference>
<evidence type="ECO:0008006" key="2">
    <source>
        <dbReference type="Google" id="ProtNLM"/>
    </source>
</evidence>
<dbReference type="SUPFAM" id="SSF56784">
    <property type="entry name" value="HAD-like"/>
    <property type="match status" value="1"/>
</dbReference>
<dbReference type="Gene3D" id="3.40.50.1000">
    <property type="entry name" value="HAD superfamily/HAD-like"/>
    <property type="match status" value="1"/>
</dbReference>